<reference evidence="2 3" key="1">
    <citation type="journal article" date="2014" name="Genome Announc.">
        <title>Draft genome sequences of the altered schaedler flora, a defined bacterial community from gnotobiotic mice.</title>
        <authorList>
            <person name="Wannemuehler M.J."/>
            <person name="Overstreet A.M."/>
            <person name="Ward D.V."/>
            <person name="Phillips G.J."/>
        </authorList>
    </citation>
    <scope>NUCLEOTIDE SEQUENCE [LARGE SCALE GENOMIC DNA]</scope>
    <source>
        <strain evidence="2 3">ASF492</strain>
    </source>
</reference>
<dbReference type="InterPro" id="IPR001173">
    <property type="entry name" value="Glyco_trans_2-like"/>
</dbReference>
<accession>N2AIK9</accession>
<feature type="domain" description="Glycosyltransferase 2-like" evidence="1">
    <location>
        <begin position="15"/>
        <end position="143"/>
    </location>
</feature>
<evidence type="ECO:0000313" key="2">
    <source>
        <dbReference type="EMBL" id="EMZ26115.1"/>
    </source>
</evidence>
<dbReference type="OrthoDB" id="9802649at2"/>
<protein>
    <recommendedName>
        <fullName evidence="1">Glycosyltransferase 2-like domain-containing protein</fullName>
    </recommendedName>
</protein>
<gene>
    <name evidence="2" type="ORF">C823_02608</name>
</gene>
<dbReference type="Pfam" id="PF00535">
    <property type="entry name" value="Glycos_transf_2"/>
    <property type="match status" value="1"/>
</dbReference>
<dbReference type="STRING" id="1235802.C823_02608"/>
<proteinExistence type="predicted"/>
<dbReference type="Gene3D" id="3.90.550.10">
    <property type="entry name" value="Spore Coat Polysaccharide Biosynthesis Protein SpsA, Chain A"/>
    <property type="match status" value="1"/>
</dbReference>
<evidence type="ECO:0000259" key="1">
    <source>
        <dbReference type="Pfam" id="PF00535"/>
    </source>
</evidence>
<dbReference type="PANTHER" id="PTHR22916:SF3">
    <property type="entry name" value="UDP-GLCNAC:BETAGAL BETA-1,3-N-ACETYLGLUCOSAMINYLTRANSFERASE-LIKE PROTEIN 1"/>
    <property type="match status" value="1"/>
</dbReference>
<dbReference type="GO" id="GO:0016758">
    <property type="term" value="F:hexosyltransferase activity"/>
    <property type="evidence" value="ECO:0007669"/>
    <property type="project" value="UniProtKB-ARBA"/>
</dbReference>
<name>N2AIK9_9FIRM</name>
<dbReference type="PATRIC" id="fig|1235802.3.peg.2758"/>
<evidence type="ECO:0000313" key="3">
    <source>
        <dbReference type="Proteomes" id="UP000012589"/>
    </source>
</evidence>
<dbReference type="Proteomes" id="UP000012589">
    <property type="component" value="Unassembled WGS sequence"/>
</dbReference>
<dbReference type="SUPFAM" id="SSF53448">
    <property type="entry name" value="Nucleotide-diphospho-sugar transferases"/>
    <property type="match status" value="1"/>
</dbReference>
<sequence length="258" mass="29766">MTEKQRKQNAEPVISVIMPAYQEAAYMEQAIVSVINQTCTQTWELLIIDDGSTDRTPEVARTYAKDPRIRYIRRKKNRGVAAARNLGIERAHGNYVAFLDADDWWDADKLRLQMACIERTGTVLCCTGRELMRQDGEPTGKSLGVPERITYHDMLRTNVIPCGSVVLRKDVAREFGFVCDRYHEDYILWLRILKKYKSAAGVNVPALKCRLSEGGKSRNKWKSARMQYGSYRYLGYGRLQSLYYMIFYTLHGFCKYLG</sequence>
<dbReference type="InterPro" id="IPR029044">
    <property type="entry name" value="Nucleotide-diphossugar_trans"/>
</dbReference>
<dbReference type="eggNOG" id="COG0463">
    <property type="taxonomic scope" value="Bacteria"/>
</dbReference>
<dbReference type="AlphaFoldDB" id="N2AIK9"/>
<dbReference type="PANTHER" id="PTHR22916">
    <property type="entry name" value="GLYCOSYLTRANSFERASE"/>
    <property type="match status" value="1"/>
</dbReference>
<keyword evidence="3" id="KW-1185">Reference proteome</keyword>
<dbReference type="EMBL" id="AQFT01000085">
    <property type="protein sequence ID" value="EMZ26115.1"/>
    <property type="molecule type" value="Genomic_DNA"/>
</dbReference>
<dbReference type="HOGENOM" id="CLU_025996_0_3_9"/>
<organism evidence="2 3">
    <name type="scientific">Eubacterium plexicaudatum ASF492</name>
    <dbReference type="NCBI Taxonomy" id="1235802"/>
    <lineage>
        <taxon>Bacteria</taxon>
        <taxon>Bacillati</taxon>
        <taxon>Bacillota</taxon>
        <taxon>Clostridia</taxon>
        <taxon>Eubacteriales</taxon>
        <taxon>Eubacteriaceae</taxon>
        <taxon>Eubacterium</taxon>
    </lineage>
</organism>
<comment type="caution">
    <text evidence="2">The sequence shown here is derived from an EMBL/GenBank/DDBJ whole genome shotgun (WGS) entry which is preliminary data.</text>
</comment>